<dbReference type="InterPro" id="IPR013087">
    <property type="entry name" value="Znf_C2H2_type"/>
</dbReference>
<feature type="region of interest" description="Disordered" evidence="1">
    <location>
        <begin position="151"/>
        <end position="292"/>
    </location>
</feature>
<dbReference type="OrthoDB" id="4191915at2759"/>
<evidence type="ECO:0000256" key="1">
    <source>
        <dbReference type="SAM" id="MobiDB-lite"/>
    </source>
</evidence>
<proteinExistence type="predicted"/>
<comment type="caution">
    <text evidence="3">The sequence shown here is derived from an EMBL/GenBank/DDBJ whole genome shotgun (WGS) entry which is preliminary data.</text>
</comment>
<feature type="compositionally biased region" description="Polar residues" evidence="1">
    <location>
        <begin position="82"/>
        <end position="92"/>
    </location>
</feature>
<accession>A0A2B7Y421</accession>
<feature type="domain" description="C2H2-type" evidence="2">
    <location>
        <begin position="390"/>
        <end position="411"/>
    </location>
</feature>
<dbReference type="SMART" id="SM00355">
    <property type="entry name" value="ZnF_C2H2"/>
    <property type="match status" value="3"/>
</dbReference>
<feature type="region of interest" description="Disordered" evidence="1">
    <location>
        <begin position="1"/>
        <end position="31"/>
    </location>
</feature>
<dbReference type="PROSITE" id="PS00028">
    <property type="entry name" value="ZINC_FINGER_C2H2_1"/>
    <property type="match status" value="2"/>
</dbReference>
<dbReference type="EMBL" id="PDNA01000075">
    <property type="protein sequence ID" value="PGH16236.1"/>
    <property type="molecule type" value="Genomic_DNA"/>
</dbReference>
<feature type="domain" description="C2H2-type" evidence="2">
    <location>
        <begin position="578"/>
        <end position="599"/>
    </location>
</feature>
<evidence type="ECO:0000259" key="2">
    <source>
        <dbReference type="PROSITE" id="PS00028"/>
    </source>
</evidence>
<dbReference type="AlphaFoldDB" id="A0A2B7Y421"/>
<feature type="region of interest" description="Disordered" evidence="1">
    <location>
        <begin position="454"/>
        <end position="485"/>
    </location>
</feature>
<reference evidence="3 4" key="1">
    <citation type="submission" date="2017-10" db="EMBL/GenBank/DDBJ databases">
        <title>Comparative genomics in systemic dimorphic fungi from Ajellomycetaceae.</title>
        <authorList>
            <person name="Munoz J.F."/>
            <person name="Mcewen J.G."/>
            <person name="Clay O.K."/>
            <person name="Cuomo C.A."/>
        </authorList>
    </citation>
    <scope>NUCLEOTIDE SEQUENCE [LARGE SCALE GENOMIC DNA]</scope>
    <source>
        <strain evidence="3 4">UAMH7299</strain>
    </source>
</reference>
<sequence>MGETTEENFTVQNGGREPIQPTEPPIELENGDIGLSTVRDSEADNFSIRDFSYIWSPRGFDLDGLREPQNKGDSGGEDEADQQQYAPPNYTDSLKGGCLKAYPGIDSIIEAIVYSSTAVSDEQHPSFRSLDFPAEELPTADYRSGASIAPFEQSAPRPQDTSEPFYPSPPYPTDNVSASSQCNIANANDASRHPNDSIRYRGESDCGSRDNNEEIPQRNSRQEDDNHPYGGGSRLFLRSPLFTPPHTAKAPRLLSRIKSLLPSRQRKSRPHPPIINPTPLHRSATRSSWSKRAKRYLNITPTTEKRELTATDGLGQIADPQTISNIHAESAIAAHSDSSWGSSSSLTFNEGIPTPLCPDRPLSIADYEKINLLDVDIGVLSGCTPQPFQCTFCLVACEAPSQWIQHERDIHLADYDVAEMPVGLDDPWDGLETPFSPVDTASLDNSYSRSCGDEMTTMAGSDSNEATLRGESHSSEASQSTSGRKQQRISTHKWFWNCGFCEILLKSWGERQEHIIQHFEEGITMSSWDPLRPPYPLSKFSLIPVAGFPRWNPAPLLAMQHSLQDCIDRVGDSEQHWCKDCEIRFNDLDSYKQHTELWHLSRDRWRCPGVEHATTPGVFYEPSNGLDTISLQDHEESLHEGPTDLCLCCGKTFPNDTEDWQKRLQHLREEHRFEGQKRGEKFFREEQFLLHLANSHNVDFDYVSELASLCRQVDRAPVLMIS</sequence>
<name>A0A2B7Y421_POLH7</name>
<feature type="compositionally biased region" description="Polar residues" evidence="1">
    <location>
        <begin position="174"/>
        <end position="189"/>
    </location>
</feature>
<dbReference type="STRING" id="1447883.A0A2B7Y421"/>
<feature type="region of interest" description="Disordered" evidence="1">
    <location>
        <begin position="62"/>
        <end position="93"/>
    </location>
</feature>
<keyword evidence="4" id="KW-1185">Reference proteome</keyword>
<organism evidence="3 4">
    <name type="scientific">Polytolypa hystricis (strain UAMH7299)</name>
    <dbReference type="NCBI Taxonomy" id="1447883"/>
    <lineage>
        <taxon>Eukaryota</taxon>
        <taxon>Fungi</taxon>
        <taxon>Dikarya</taxon>
        <taxon>Ascomycota</taxon>
        <taxon>Pezizomycotina</taxon>
        <taxon>Eurotiomycetes</taxon>
        <taxon>Eurotiomycetidae</taxon>
        <taxon>Onygenales</taxon>
        <taxon>Onygenales incertae sedis</taxon>
        <taxon>Polytolypa</taxon>
    </lineage>
</organism>
<gene>
    <name evidence="3" type="ORF">AJ80_05259</name>
</gene>
<dbReference type="Proteomes" id="UP000224634">
    <property type="component" value="Unassembled WGS sequence"/>
</dbReference>
<evidence type="ECO:0000313" key="3">
    <source>
        <dbReference type="EMBL" id="PGH16236.1"/>
    </source>
</evidence>
<protein>
    <recommendedName>
        <fullName evidence="2">C2H2-type domain-containing protein</fullName>
    </recommendedName>
</protein>
<evidence type="ECO:0000313" key="4">
    <source>
        <dbReference type="Proteomes" id="UP000224634"/>
    </source>
</evidence>
<feature type="compositionally biased region" description="Basic and acidic residues" evidence="1">
    <location>
        <begin position="190"/>
        <end position="227"/>
    </location>
</feature>